<dbReference type="AlphaFoldDB" id="A0A5P8VY36"/>
<sequence>MKKCTQCTYIFDNLEWKCPNCQYSPSLINGYLSFAPELIKNVKSYDPIFFARLAKLEAKNFWFRSRNRLIIWGINNYFPNIKNFLEIGCGTGFVLYGLEQSFPELQLSGSEIFPQGLEFASQRLNRTQLFQMDALHIPFQDEFDGIGAFDVLEHLQEDYLVLRQMHQALKPQGSLILTMPQHPWLWSQADDHACHVRRYQSQDLKRKVQEAGFKVVKMTSFISLLLPLMIFSRFSQRQEKENYDPLNEFKISSWLNVTLEHVLSIERKMIQSGVSFPWGGSLLLLAKKI</sequence>
<dbReference type="PANTHER" id="PTHR43861">
    <property type="entry name" value="TRANS-ACONITATE 2-METHYLTRANSFERASE-RELATED"/>
    <property type="match status" value="1"/>
</dbReference>
<keyword evidence="2" id="KW-1185">Reference proteome</keyword>
<dbReference type="GO" id="GO:0032259">
    <property type="term" value="P:methylation"/>
    <property type="evidence" value="ECO:0007669"/>
    <property type="project" value="UniProtKB-KW"/>
</dbReference>
<dbReference type="SUPFAM" id="SSF53335">
    <property type="entry name" value="S-adenosyl-L-methionine-dependent methyltransferases"/>
    <property type="match status" value="1"/>
</dbReference>
<name>A0A5P8VY36_9NOSO</name>
<dbReference type="Gene3D" id="3.40.50.150">
    <property type="entry name" value="Vaccinia Virus protein VP39"/>
    <property type="match status" value="1"/>
</dbReference>
<gene>
    <name evidence="1" type="ORF">GXM_02815</name>
</gene>
<proteinExistence type="predicted"/>
<dbReference type="CDD" id="cd02440">
    <property type="entry name" value="AdoMet_MTases"/>
    <property type="match status" value="1"/>
</dbReference>
<dbReference type="RefSeq" id="WP_152589015.1">
    <property type="nucleotide sequence ID" value="NZ_CP045226.1"/>
</dbReference>
<protein>
    <submittedName>
        <fullName evidence="1">SAM-dependent methyltransferase</fullName>
    </submittedName>
</protein>
<dbReference type="EMBL" id="CP045226">
    <property type="protein sequence ID" value="QFS45338.1"/>
    <property type="molecule type" value="Genomic_DNA"/>
</dbReference>
<dbReference type="InterPro" id="IPR029063">
    <property type="entry name" value="SAM-dependent_MTases_sf"/>
</dbReference>
<dbReference type="KEGG" id="nsh:GXM_02815"/>
<keyword evidence="1" id="KW-0489">Methyltransferase</keyword>
<accession>A0A5P8VY36</accession>
<dbReference type="GO" id="GO:0008168">
    <property type="term" value="F:methyltransferase activity"/>
    <property type="evidence" value="ECO:0007669"/>
    <property type="project" value="UniProtKB-KW"/>
</dbReference>
<reference evidence="1 2" key="1">
    <citation type="submission" date="2019-10" db="EMBL/GenBank/DDBJ databases">
        <title>Genomic and transcriptomic insights into the perfect genentic adaptation of a filamentous nitrogen-fixing cyanobacterium to rice fields.</title>
        <authorList>
            <person name="Chen Z."/>
        </authorList>
    </citation>
    <scope>NUCLEOTIDE SEQUENCE [LARGE SCALE GENOMIC DNA]</scope>
    <source>
        <strain evidence="1">CCNUC1</strain>
    </source>
</reference>
<keyword evidence="1" id="KW-0808">Transferase</keyword>
<dbReference type="PANTHER" id="PTHR43861:SF6">
    <property type="entry name" value="METHYLTRANSFERASE TYPE 11"/>
    <property type="match status" value="1"/>
</dbReference>
<evidence type="ECO:0000313" key="2">
    <source>
        <dbReference type="Proteomes" id="UP000326678"/>
    </source>
</evidence>
<dbReference type="Proteomes" id="UP000326678">
    <property type="component" value="Chromosome Gxm1"/>
</dbReference>
<dbReference type="Pfam" id="PF13489">
    <property type="entry name" value="Methyltransf_23"/>
    <property type="match status" value="1"/>
</dbReference>
<evidence type="ECO:0000313" key="1">
    <source>
        <dbReference type="EMBL" id="QFS45338.1"/>
    </source>
</evidence>
<organism evidence="1 2">
    <name type="scientific">Nostoc sphaeroides CCNUC1</name>
    <dbReference type="NCBI Taxonomy" id="2653204"/>
    <lineage>
        <taxon>Bacteria</taxon>
        <taxon>Bacillati</taxon>
        <taxon>Cyanobacteriota</taxon>
        <taxon>Cyanophyceae</taxon>
        <taxon>Nostocales</taxon>
        <taxon>Nostocaceae</taxon>
        <taxon>Nostoc</taxon>
    </lineage>
</organism>